<evidence type="ECO:0000313" key="2">
    <source>
        <dbReference type="Proteomes" id="UP000231383"/>
    </source>
</evidence>
<dbReference type="Gene3D" id="3.60.15.10">
    <property type="entry name" value="Ribonuclease Z/Hydroxyacylglutathione hydrolase-like"/>
    <property type="match status" value="1"/>
</dbReference>
<dbReference type="EMBL" id="PFSC01000038">
    <property type="protein sequence ID" value="PJC33524.1"/>
    <property type="molecule type" value="Genomic_DNA"/>
</dbReference>
<organism evidence="1 2">
    <name type="scientific">Candidatus Roizmanbacteria bacterium CG_4_9_14_0_2_um_filter_39_13</name>
    <dbReference type="NCBI Taxonomy" id="1974839"/>
    <lineage>
        <taxon>Bacteria</taxon>
        <taxon>Candidatus Roizmaniibacteriota</taxon>
    </lineage>
</organism>
<protein>
    <recommendedName>
        <fullName evidence="3">Lactamase</fullName>
    </recommendedName>
</protein>
<evidence type="ECO:0008006" key="3">
    <source>
        <dbReference type="Google" id="ProtNLM"/>
    </source>
</evidence>
<dbReference type="Pfam" id="PF13483">
    <property type="entry name" value="Lactamase_B_3"/>
    <property type="match status" value="1"/>
</dbReference>
<dbReference type="Proteomes" id="UP000231383">
    <property type="component" value="Unassembled WGS sequence"/>
</dbReference>
<dbReference type="SUPFAM" id="SSF56281">
    <property type="entry name" value="Metallo-hydrolase/oxidoreductase"/>
    <property type="match status" value="1"/>
</dbReference>
<dbReference type="InterPro" id="IPR036866">
    <property type="entry name" value="RibonucZ/Hydroxyglut_hydro"/>
</dbReference>
<name>A0A2M8F2K2_9BACT</name>
<accession>A0A2M8F2K2</accession>
<proteinExistence type="predicted"/>
<gene>
    <name evidence="1" type="ORF">CO051_01375</name>
</gene>
<sequence>MDIKYLGHSSFSIRTKNAKIVTDPFDPEYISLPFAKTEADIITISHDHKDHNHTENVKGDPLVLNWPGEFEKNQVRITGFATFHDKKEGEERGENVMYKFEADEISLLHCGDLGHVIDDALIEQIGVVDVIFIPVGGVYTIDPAEAVKVINKIEPSVVIPMHYGRDELKGEAGQAMQKLEVFLKEIGASDVQPVDKFTPKREEMDAENMKVVTLIG</sequence>
<comment type="caution">
    <text evidence="1">The sequence shown here is derived from an EMBL/GenBank/DDBJ whole genome shotgun (WGS) entry which is preliminary data.</text>
</comment>
<dbReference type="AlphaFoldDB" id="A0A2M8F2K2"/>
<dbReference type="PANTHER" id="PTHR42967">
    <property type="entry name" value="METAL DEPENDENT HYDROLASE"/>
    <property type="match status" value="1"/>
</dbReference>
<dbReference type="PANTHER" id="PTHR42967:SF1">
    <property type="entry name" value="MBL FOLD METALLO-HYDROLASE"/>
    <property type="match status" value="1"/>
</dbReference>
<reference evidence="2" key="1">
    <citation type="submission" date="2017-09" db="EMBL/GenBank/DDBJ databases">
        <title>Depth-based differentiation of microbial function through sediment-hosted aquifers and enrichment of novel symbionts in the deep terrestrial subsurface.</title>
        <authorList>
            <person name="Probst A.J."/>
            <person name="Ladd B."/>
            <person name="Jarett J.K."/>
            <person name="Geller-Mcgrath D.E."/>
            <person name="Sieber C.M.K."/>
            <person name="Emerson J.B."/>
            <person name="Anantharaman K."/>
            <person name="Thomas B.C."/>
            <person name="Malmstrom R."/>
            <person name="Stieglmeier M."/>
            <person name="Klingl A."/>
            <person name="Woyke T."/>
            <person name="Ryan C.M."/>
            <person name="Banfield J.F."/>
        </authorList>
    </citation>
    <scope>NUCLEOTIDE SEQUENCE [LARGE SCALE GENOMIC DNA]</scope>
</reference>
<evidence type="ECO:0000313" key="1">
    <source>
        <dbReference type="EMBL" id="PJC33524.1"/>
    </source>
</evidence>